<gene>
    <name evidence="1" type="ORF">L6164_020113</name>
</gene>
<protein>
    <submittedName>
        <fullName evidence="1">Uncharacterized protein</fullName>
    </submittedName>
</protein>
<sequence>MAINPSEQATLFFHPSFITWTPDAIKCGLGMYQGKYSFDKGIVQRNLFLEIKPSNPQNQFEFKMQFLSLAYKLYYFGLLLSMMGFPKYN</sequence>
<dbReference type="Proteomes" id="UP000828941">
    <property type="component" value="Chromosome 8"/>
</dbReference>
<proteinExistence type="predicted"/>
<accession>A0ACB9MW32</accession>
<name>A0ACB9MW32_BAUVA</name>
<dbReference type="EMBL" id="CM039433">
    <property type="protein sequence ID" value="KAI4327684.1"/>
    <property type="molecule type" value="Genomic_DNA"/>
</dbReference>
<comment type="caution">
    <text evidence="1">The sequence shown here is derived from an EMBL/GenBank/DDBJ whole genome shotgun (WGS) entry which is preliminary data.</text>
</comment>
<reference evidence="1 2" key="1">
    <citation type="journal article" date="2022" name="DNA Res.">
        <title>Chromosomal-level genome assembly of the orchid tree Bauhinia variegata (Leguminosae; Cercidoideae) supports the allotetraploid origin hypothesis of Bauhinia.</title>
        <authorList>
            <person name="Zhong Y."/>
            <person name="Chen Y."/>
            <person name="Zheng D."/>
            <person name="Pang J."/>
            <person name="Liu Y."/>
            <person name="Luo S."/>
            <person name="Meng S."/>
            <person name="Qian L."/>
            <person name="Wei D."/>
            <person name="Dai S."/>
            <person name="Zhou R."/>
        </authorList>
    </citation>
    <scope>NUCLEOTIDE SEQUENCE [LARGE SCALE GENOMIC DNA]</scope>
    <source>
        <strain evidence="1">BV-YZ2020</strain>
    </source>
</reference>
<evidence type="ECO:0000313" key="1">
    <source>
        <dbReference type="EMBL" id="KAI4327684.1"/>
    </source>
</evidence>
<organism evidence="1 2">
    <name type="scientific">Bauhinia variegata</name>
    <name type="common">Purple orchid tree</name>
    <name type="synonym">Phanera variegata</name>
    <dbReference type="NCBI Taxonomy" id="167791"/>
    <lineage>
        <taxon>Eukaryota</taxon>
        <taxon>Viridiplantae</taxon>
        <taxon>Streptophyta</taxon>
        <taxon>Embryophyta</taxon>
        <taxon>Tracheophyta</taxon>
        <taxon>Spermatophyta</taxon>
        <taxon>Magnoliopsida</taxon>
        <taxon>eudicotyledons</taxon>
        <taxon>Gunneridae</taxon>
        <taxon>Pentapetalae</taxon>
        <taxon>rosids</taxon>
        <taxon>fabids</taxon>
        <taxon>Fabales</taxon>
        <taxon>Fabaceae</taxon>
        <taxon>Cercidoideae</taxon>
        <taxon>Cercideae</taxon>
        <taxon>Bauhiniinae</taxon>
        <taxon>Bauhinia</taxon>
    </lineage>
</organism>
<keyword evidence="2" id="KW-1185">Reference proteome</keyword>
<evidence type="ECO:0000313" key="2">
    <source>
        <dbReference type="Proteomes" id="UP000828941"/>
    </source>
</evidence>